<evidence type="ECO:0008006" key="3">
    <source>
        <dbReference type="Google" id="ProtNLM"/>
    </source>
</evidence>
<dbReference type="EMBL" id="JAUFPN010000299">
    <property type="protein sequence ID" value="MDN3568661.1"/>
    <property type="molecule type" value="Genomic_DNA"/>
</dbReference>
<name>A0ABT8AGJ9_9PROT</name>
<reference evidence="2" key="1">
    <citation type="journal article" date="2019" name="Int. J. Syst. Evol. Microbiol.">
        <title>The Global Catalogue of Microorganisms (GCM) 10K type strain sequencing project: providing services to taxonomists for standard genome sequencing and annotation.</title>
        <authorList>
            <consortium name="The Broad Institute Genomics Platform"/>
            <consortium name="The Broad Institute Genome Sequencing Center for Infectious Disease"/>
            <person name="Wu L."/>
            <person name="Ma J."/>
        </authorList>
    </citation>
    <scope>NUCLEOTIDE SEQUENCE [LARGE SCALE GENOMIC DNA]</scope>
    <source>
        <strain evidence="2">CECT 7131</strain>
    </source>
</reference>
<protein>
    <recommendedName>
        <fullName evidence="3">Recombinase domain-containing protein</fullName>
    </recommendedName>
</protein>
<evidence type="ECO:0000313" key="1">
    <source>
        <dbReference type="EMBL" id="MDN3568661.1"/>
    </source>
</evidence>
<dbReference type="RefSeq" id="WP_290320770.1">
    <property type="nucleotide sequence ID" value="NZ_JAUFPN010000299.1"/>
</dbReference>
<gene>
    <name evidence="1" type="ORF">QWZ14_30165</name>
</gene>
<evidence type="ECO:0000313" key="2">
    <source>
        <dbReference type="Proteomes" id="UP001529369"/>
    </source>
</evidence>
<comment type="caution">
    <text evidence="1">The sequence shown here is derived from an EMBL/GenBank/DDBJ whole genome shotgun (WGS) entry which is preliminary data.</text>
</comment>
<accession>A0ABT8AGJ9</accession>
<proteinExistence type="predicted"/>
<sequence>MDGLDGAAPYAETEESIMPLVVTSATPRASPLGAIRLSNPPAKAPEGCCLMATRQEIAVASMAHAKALEPLIRKLVVEGITGTTHIARALNDAGYPAIRGGLWTSAQVGILLHRLELR</sequence>
<dbReference type="Proteomes" id="UP001529369">
    <property type="component" value="Unassembled WGS sequence"/>
</dbReference>
<keyword evidence="2" id="KW-1185">Reference proteome</keyword>
<organism evidence="1 2">
    <name type="scientific">Paeniroseomonas aquatica</name>
    <dbReference type="NCBI Taxonomy" id="373043"/>
    <lineage>
        <taxon>Bacteria</taxon>
        <taxon>Pseudomonadati</taxon>
        <taxon>Pseudomonadota</taxon>
        <taxon>Alphaproteobacteria</taxon>
        <taxon>Acetobacterales</taxon>
        <taxon>Acetobacteraceae</taxon>
        <taxon>Paeniroseomonas</taxon>
    </lineage>
</organism>